<evidence type="ECO:0000313" key="1">
    <source>
        <dbReference type="EMBL" id="KAF0317091.1"/>
    </source>
</evidence>
<proteinExistence type="predicted"/>
<comment type="caution">
    <text evidence="1">The sequence shown here is derived from an EMBL/GenBank/DDBJ whole genome shotgun (WGS) entry which is preliminary data.</text>
</comment>
<sequence length="94" mass="10643">MDQDISAVESFATLEDSSADPVVHSDLMAFLLGASRMFLSASLLFKRADELGNLHTLHTMSTTTRSWPTSRHYLPKLENSNYAAHGIHRPFYWM</sequence>
<reference evidence="1 2" key="1">
    <citation type="submission" date="2019-12" db="EMBL/GenBank/DDBJ databases">
        <title>A genome sequence resource for the geographically widespread anthracnose pathogen Colletotrichum asianum.</title>
        <authorList>
            <person name="Meng Y."/>
        </authorList>
    </citation>
    <scope>NUCLEOTIDE SEQUENCE [LARGE SCALE GENOMIC DNA]</scope>
    <source>
        <strain evidence="1 2">ICMP 18580</strain>
    </source>
</reference>
<keyword evidence="2" id="KW-1185">Reference proteome</keyword>
<gene>
    <name evidence="1" type="ORF">GQ607_015678</name>
</gene>
<protein>
    <submittedName>
        <fullName evidence="1">Uncharacterized protein</fullName>
    </submittedName>
</protein>
<dbReference type="Proteomes" id="UP000434172">
    <property type="component" value="Unassembled WGS sequence"/>
</dbReference>
<name>A0A8H3W0V4_9PEZI</name>
<dbReference type="EMBL" id="WOWK01000138">
    <property type="protein sequence ID" value="KAF0317091.1"/>
    <property type="molecule type" value="Genomic_DNA"/>
</dbReference>
<accession>A0A8H3W0V4</accession>
<organism evidence="1 2">
    <name type="scientific">Colletotrichum asianum</name>
    <dbReference type="NCBI Taxonomy" id="702518"/>
    <lineage>
        <taxon>Eukaryota</taxon>
        <taxon>Fungi</taxon>
        <taxon>Dikarya</taxon>
        <taxon>Ascomycota</taxon>
        <taxon>Pezizomycotina</taxon>
        <taxon>Sordariomycetes</taxon>
        <taxon>Hypocreomycetidae</taxon>
        <taxon>Glomerellales</taxon>
        <taxon>Glomerellaceae</taxon>
        <taxon>Colletotrichum</taxon>
        <taxon>Colletotrichum gloeosporioides species complex</taxon>
    </lineage>
</organism>
<dbReference type="AlphaFoldDB" id="A0A8H3W0V4"/>
<evidence type="ECO:0000313" key="2">
    <source>
        <dbReference type="Proteomes" id="UP000434172"/>
    </source>
</evidence>